<dbReference type="EMBL" id="CM039430">
    <property type="protein sequence ID" value="KAI4345561.1"/>
    <property type="molecule type" value="Genomic_DNA"/>
</dbReference>
<reference evidence="1 2" key="1">
    <citation type="journal article" date="2022" name="DNA Res.">
        <title>Chromosomal-level genome assembly of the orchid tree Bauhinia variegata (Leguminosae; Cercidoideae) supports the allotetraploid origin hypothesis of Bauhinia.</title>
        <authorList>
            <person name="Zhong Y."/>
            <person name="Chen Y."/>
            <person name="Zheng D."/>
            <person name="Pang J."/>
            <person name="Liu Y."/>
            <person name="Luo S."/>
            <person name="Meng S."/>
            <person name="Qian L."/>
            <person name="Wei D."/>
            <person name="Dai S."/>
            <person name="Zhou R."/>
        </authorList>
    </citation>
    <scope>NUCLEOTIDE SEQUENCE [LARGE SCALE GENOMIC DNA]</scope>
    <source>
        <strain evidence="1">BV-YZ2020</strain>
    </source>
</reference>
<keyword evidence="2" id="KW-1185">Reference proteome</keyword>
<comment type="caution">
    <text evidence="1">The sequence shown here is derived from an EMBL/GenBank/DDBJ whole genome shotgun (WGS) entry which is preliminary data.</text>
</comment>
<sequence>MIICYPIAYPVGKILDWVLGHNEALFRRAQLKALVSIHSQEAGKGGELTHDETTIISGALDLTEKTAEEAMTPIESTFSLDVNSKLDWEAMGKILARGHSRVPVYSGNPKNIIGLLLVKSLLTVRPETETPVSAVSIRRIPRVPADMPLYDILNEFQKGSSHMAAVVKTKGKAKTHIIDEEKDEENKSNGGNMDLTTPLLQKHNENPEIIGIITLEDVFEELLQEEIVDETDEYVDVHKRIRVAAAAAASSVARAPSIRRLTGQKGAGGQAKHVQTPKKSTEDGNSNTTRLQGTSGDPLENRR</sequence>
<evidence type="ECO:0000313" key="1">
    <source>
        <dbReference type="EMBL" id="KAI4345561.1"/>
    </source>
</evidence>
<proteinExistence type="predicted"/>
<name>A0ACB9PB43_BAUVA</name>
<accession>A0ACB9PB43</accession>
<protein>
    <submittedName>
        <fullName evidence="1">Uncharacterized protein</fullName>
    </submittedName>
</protein>
<organism evidence="1 2">
    <name type="scientific">Bauhinia variegata</name>
    <name type="common">Purple orchid tree</name>
    <name type="synonym">Phanera variegata</name>
    <dbReference type="NCBI Taxonomy" id="167791"/>
    <lineage>
        <taxon>Eukaryota</taxon>
        <taxon>Viridiplantae</taxon>
        <taxon>Streptophyta</taxon>
        <taxon>Embryophyta</taxon>
        <taxon>Tracheophyta</taxon>
        <taxon>Spermatophyta</taxon>
        <taxon>Magnoliopsida</taxon>
        <taxon>eudicotyledons</taxon>
        <taxon>Gunneridae</taxon>
        <taxon>Pentapetalae</taxon>
        <taxon>rosids</taxon>
        <taxon>fabids</taxon>
        <taxon>Fabales</taxon>
        <taxon>Fabaceae</taxon>
        <taxon>Cercidoideae</taxon>
        <taxon>Cercideae</taxon>
        <taxon>Bauhiniinae</taxon>
        <taxon>Bauhinia</taxon>
    </lineage>
</organism>
<evidence type="ECO:0000313" key="2">
    <source>
        <dbReference type="Proteomes" id="UP000828941"/>
    </source>
</evidence>
<gene>
    <name evidence="1" type="ORF">L6164_012669</name>
</gene>
<dbReference type="Proteomes" id="UP000828941">
    <property type="component" value="Chromosome 5"/>
</dbReference>